<gene>
    <name evidence="1" type="ORF">FHE65_08770</name>
</gene>
<evidence type="ECO:0008006" key="3">
    <source>
        <dbReference type="Google" id="ProtNLM"/>
    </source>
</evidence>
<dbReference type="InterPro" id="IPR036736">
    <property type="entry name" value="ACP-like_sf"/>
</dbReference>
<dbReference type="SUPFAM" id="SSF47336">
    <property type="entry name" value="ACP-like"/>
    <property type="match status" value="1"/>
</dbReference>
<organism evidence="1 2">
    <name type="scientific">Mumia zhuanghuii</name>
    <dbReference type="NCBI Taxonomy" id="2585211"/>
    <lineage>
        <taxon>Bacteria</taxon>
        <taxon>Bacillati</taxon>
        <taxon>Actinomycetota</taxon>
        <taxon>Actinomycetes</taxon>
        <taxon>Propionibacteriales</taxon>
        <taxon>Nocardioidaceae</taxon>
        <taxon>Mumia</taxon>
    </lineage>
</organism>
<dbReference type="RefSeq" id="WP_139087885.1">
    <property type="nucleotide sequence ID" value="NZ_VDFR01000042.1"/>
</dbReference>
<comment type="caution">
    <text evidence="1">The sequence shown here is derived from an EMBL/GenBank/DDBJ whole genome shotgun (WGS) entry which is preliminary data.</text>
</comment>
<dbReference type="OrthoDB" id="9804551at2"/>
<reference evidence="1 2" key="1">
    <citation type="submission" date="2019-05" db="EMBL/GenBank/DDBJ databases">
        <title>Mumia sp. nov., isolated from the intestinal contents of plateau pika (Ochotona curzoniae) in the Qinghai-Tibet plateau of China.</title>
        <authorList>
            <person name="Tian Z."/>
        </authorList>
    </citation>
    <scope>NUCLEOTIDE SEQUENCE [LARGE SCALE GENOMIC DNA]</scope>
    <source>
        <strain evidence="2">527</strain>
    </source>
</reference>
<dbReference type="Proteomes" id="UP000306740">
    <property type="component" value="Unassembled WGS sequence"/>
</dbReference>
<dbReference type="Gene3D" id="1.10.1200.10">
    <property type="entry name" value="ACP-like"/>
    <property type="match status" value="1"/>
</dbReference>
<dbReference type="AlphaFoldDB" id="A0A5C4MTF9"/>
<accession>A0A5C4MTF9</accession>
<proteinExistence type="predicted"/>
<protein>
    <recommendedName>
        <fullName evidence="3">Acyl carrier protein</fullName>
    </recommendedName>
</protein>
<sequence length="83" mass="8800">MQTPPPSVVDEIASIVDQIIPTRDDGALNPSSSFVDDLRMERPALGELALAIEERFGVRVPEEALAGTVGDVVALVERELASG</sequence>
<evidence type="ECO:0000313" key="2">
    <source>
        <dbReference type="Proteomes" id="UP000306740"/>
    </source>
</evidence>
<name>A0A5C4MTF9_9ACTN</name>
<evidence type="ECO:0000313" key="1">
    <source>
        <dbReference type="EMBL" id="TNC47749.1"/>
    </source>
</evidence>
<dbReference type="EMBL" id="VDFR01000042">
    <property type="protein sequence ID" value="TNC47749.1"/>
    <property type="molecule type" value="Genomic_DNA"/>
</dbReference>